<feature type="repeat" description="PPR" evidence="2">
    <location>
        <begin position="321"/>
        <end position="355"/>
    </location>
</feature>
<dbReference type="FunFam" id="1.25.40.10:FF:000158">
    <property type="entry name" value="pentatricopeptide repeat-containing protein At2g33680"/>
    <property type="match status" value="1"/>
</dbReference>
<accession>A0A2I0AFN1</accession>
<feature type="repeat" description="PPR" evidence="2">
    <location>
        <begin position="251"/>
        <end position="285"/>
    </location>
</feature>
<evidence type="ECO:0000256" key="3">
    <source>
        <dbReference type="SAM" id="MobiDB-lite"/>
    </source>
</evidence>
<dbReference type="GO" id="GO:0003678">
    <property type="term" value="F:DNA helicase activity"/>
    <property type="evidence" value="ECO:0007669"/>
    <property type="project" value="UniProtKB-EC"/>
</dbReference>
<dbReference type="GO" id="GO:0003723">
    <property type="term" value="F:RNA binding"/>
    <property type="evidence" value="ECO:0007669"/>
    <property type="project" value="InterPro"/>
</dbReference>
<dbReference type="GO" id="GO:0016787">
    <property type="term" value="F:hydrolase activity"/>
    <property type="evidence" value="ECO:0007669"/>
    <property type="project" value="UniProtKB-KW"/>
</dbReference>
<dbReference type="OrthoDB" id="185373at2759"/>
<feature type="repeat" description="PPR" evidence="2">
    <location>
        <begin position="119"/>
        <end position="149"/>
    </location>
</feature>
<dbReference type="EC" id="3.6.4.12" evidence="4"/>
<keyword evidence="4" id="KW-0378">Hydrolase</keyword>
<evidence type="ECO:0000313" key="4">
    <source>
        <dbReference type="EMBL" id="PKA54360.1"/>
    </source>
</evidence>
<proteinExistence type="predicted"/>
<feature type="repeat" description="PPR" evidence="2">
    <location>
        <begin position="150"/>
        <end position="184"/>
    </location>
</feature>
<dbReference type="Pfam" id="PF13041">
    <property type="entry name" value="PPR_2"/>
    <property type="match status" value="4"/>
</dbReference>
<feature type="repeat" description="PPR" evidence="2">
    <location>
        <begin position="457"/>
        <end position="491"/>
    </location>
</feature>
<evidence type="ECO:0000313" key="5">
    <source>
        <dbReference type="Proteomes" id="UP000236161"/>
    </source>
</evidence>
<feature type="repeat" description="PPR" evidence="2">
    <location>
        <begin position="286"/>
        <end position="320"/>
    </location>
</feature>
<evidence type="ECO:0000256" key="1">
    <source>
        <dbReference type="ARBA" id="ARBA00022737"/>
    </source>
</evidence>
<dbReference type="PROSITE" id="PS51375">
    <property type="entry name" value="PPR"/>
    <property type="match status" value="10"/>
</dbReference>
<dbReference type="InterPro" id="IPR011990">
    <property type="entry name" value="TPR-like_helical_dom_sf"/>
</dbReference>
<reference evidence="4 5" key="1">
    <citation type="journal article" date="2017" name="Nature">
        <title>The Apostasia genome and the evolution of orchids.</title>
        <authorList>
            <person name="Zhang G.Q."/>
            <person name="Liu K.W."/>
            <person name="Li Z."/>
            <person name="Lohaus R."/>
            <person name="Hsiao Y.Y."/>
            <person name="Niu S.C."/>
            <person name="Wang J.Y."/>
            <person name="Lin Y.C."/>
            <person name="Xu Q."/>
            <person name="Chen L.J."/>
            <person name="Yoshida K."/>
            <person name="Fujiwara S."/>
            <person name="Wang Z.W."/>
            <person name="Zhang Y.Q."/>
            <person name="Mitsuda N."/>
            <person name="Wang M."/>
            <person name="Liu G.H."/>
            <person name="Pecoraro L."/>
            <person name="Huang H.X."/>
            <person name="Xiao X.J."/>
            <person name="Lin M."/>
            <person name="Wu X.Y."/>
            <person name="Wu W.L."/>
            <person name="Chen Y.Y."/>
            <person name="Chang S.B."/>
            <person name="Sakamoto S."/>
            <person name="Ohme-Takagi M."/>
            <person name="Yagi M."/>
            <person name="Zeng S.J."/>
            <person name="Shen C.Y."/>
            <person name="Yeh C.M."/>
            <person name="Luo Y.B."/>
            <person name="Tsai W.C."/>
            <person name="Van de Peer Y."/>
            <person name="Liu Z.J."/>
        </authorList>
    </citation>
    <scope>NUCLEOTIDE SEQUENCE [LARGE SCALE GENOMIC DNA]</scope>
    <source>
        <strain evidence="5">cv. Shenzhen</strain>
        <tissue evidence="4">Stem</tissue>
    </source>
</reference>
<organism evidence="4 5">
    <name type="scientific">Apostasia shenzhenica</name>
    <dbReference type="NCBI Taxonomy" id="1088818"/>
    <lineage>
        <taxon>Eukaryota</taxon>
        <taxon>Viridiplantae</taxon>
        <taxon>Streptophyta</taxon>
        <taxon>Embryophyta</taxon>
        <taxon>Tracheophyta</taxon>
        <taxon>Spermatophyta</taxon>
        <taxon>Magnoliopsida</taxon>
        <taxon>Liliopsida</taxon>
        <taxon>Asparagales</taxon>
        <taxon>Orchidaceae</taxon>
        <taxon>Apostasioideae</taxon>
        <taxon>Apostasia</taxon>
    </lineage>
</organism>
<dbReference type="Proteomes" id="UP000236161">
    <property type="component" value="Unassembled WGS sequence"/>
</dbReference>
<feature type="repeat" description="PPR" evidence="2">
    <location>
        <begin position="422"/>
        <end position="456"/>
    </location>
</feature>
<dbReference type="InterPro" id="IPR046960">
    <property type="entry name" value="PPR_At4g14850-like_plant"/>
</dbReference>
<sequence>MENPFFFCKTDKQLIPFPFFKLRNPHHLPAKRSLINSQTPSAPPSEGEPPPLASGKLGQRHLRRLCLAGKLQDAVSALGSASSISTRTYLLLLQSCIDSDSVELGRLLHSSLPLVEDPNPFVETKLVSMYAKCGDLGNARQVFDEMRERNLFTWSAMIGGYSREDRWEEVIELFYQMMREGLTPDAFLLPKILQACANMEDAATGRILHSLTIRCGFLEEAYVGNSMLALYAKCEEIAMVKSIFSVLNVKDSVTWNSVISAHCQVGENEKALKLFEQMRLEGIEPSRVTWNILISGYSQCGKPKLALEMMKKMERSGICPDVFTWTGMISGSLQNNKMSEALDLFREMWASGVEPNGMTVASTISACASLKHLKNGRELHGYAVKIAGSCDLLVVNSLIDLYVKCSRLEDAERIFNSVGSKDVFTWNSMIGGYMQFGYCGKAHELFLRMQSLGVRRNVVTWNVMISGYIQNREEDQAMDLFHNMEVEGVTRNTASWNALISGFLQNGDANKAFRVFRRMHLIPEKPNSITILSLLPACANLVSARKVKEIHGYVLRSSLHPILQISNSLIDSYSKSGNKASARALFHILWHKDLISWNSMMAGFILHGCSHAARKLFNLMRLEGVKPNQSTYKTMISAYGLDGLVSEGVELFTAMNEHRCSPCMEHYAAMIELYGRSGRLREAQDMITEMPIEPDSTVWNALLTAARYNSNAKLASLAAQHLIRLEPKSSRIQKLASRFDGGIFSLANPRKVIDSHGFHSCCWVEDKQKVHTFYTDDKTIDFSASPNLMDLHRITNELRKISPKFKETRHEAEELEENDEFHCERKAIAFSLSIS</sequence>
<dbReference type="GO" id="GO:0009451">
    <property type="term" value="P:RNA modification"/>
    <property type="evidence" value="ECO:0007669"/>
    <property type="project" value="InterPro"/>
</dbReference>
<dbReference type="EMBL" id="KZ451982">
    <property type="protein sequence ID" value="PKA54360.1"/>
    <property type="molecule type" value="Genomic_DNA"/>
</dbReference>
<evidence type="ECO:0000256" key="2">
    <source>
        <dbReference type="PROSITE-ProRule" id="PRU00708"/>
    </source>
</evidence>
<protein>
    <submittedName>
        <fullName evidence="4">Pentatricopeptide repeat-containing protein</fullName>
        <ecNumber evidence="4">3.6.4.12</ecNumber>
    </submittedName>
</protein>
<keyword evidence="1" id="KW-0677">Repeat</keyword>
<feature type="region of interest" description="Disordered" evidence="3">
    <location>
        <begin position="34"/>
        <end position="55"/>
    </location>
</feature>
<dbReference type="Gene3D" id="1.25.40.10">
    <property type="entry name" value="Tetratricopeptide repeat domain"/>
    <property type="match status" value="4"/>
</dbReference>
<dbReference type="PANTHER" id="PTHR47926:SF369">
    <property type="entry name" value="DYW DOMAIN-CONTAINING PROTEIN"/>
    <property type="match status" value="1"/>
</dbReference>
<feature type="repeat" description="PPR" evidence="2">
    <location>
        <begin position="593"/>
        <end position="627"/>
    </location>
</feature>
<dbReference type="PANTHER" id="PTHR47926">
    <property type="entry name" value="PENTATRICOPEPTIDE REPEAT-CONTAINING PROTEIN"/>
    <property type="match status" value="1"/>
</dbReference>
<feature type="repeat" description="PPR" evidence="2">
    <location>
        <begin position="492"/>
        <end position="526"/>
    </location>
</feature>
<name>A0A2I0AFN1_9ASPA</name>
<dbReference type="AlphaFoldDB" id="A0A2I0AFN1"/>
<dbReference type="NCBIfam" id="TIGR00756">
    <property type="entry name" value="PPR"/>
    <property type="match status" value="10"/>
</dbReference>
<dbReference type="GO" id="GO:0099402">
    <property type="term" value="P:plant organ development"/>
    <property type="evidence" value="ECO:0007669"/>
    <property type="project" value="UniProtKB-ARBA"/>
</dbReference>
<dbReference type="InterPro" id="IPR002885">
    <property type="entry name" value="PPR_rpt"/>
</dbReference>
<dbReference type="FunFam" id="1.25.40.10:FF:000380">
    <property type="entry name" value="Pentatricopeptide repeat-containing protein, chloroplastic"/>
    <property type="match status" value="1"/>
</dbReference>
<keyword evidence="5" id="KW-1185">Reference proteome</keyword>
<gene>
    <name evidence="4" type="primary">DYW7</name>
    <name evidence="4" type="ORF">AXF42_Ash000193</name>
</gene>
<feature type="compositionally biased region" description="Pro residues" evidence="3">
    <location>
        <begin position="41"/>
        <end position="52"/>
    </location>
</feature>
<feature type="repeat" description="PPR" evidence="2">
    <location>
        <begin position="628"/>
        <end position="662"/>
    </location>
</feature>
<dbReference type="Pfam" id="PF01535">
    <property type="entry name" value="PPR"/>
    <property type="match status" value="7"/>
</dbReference>